<name>A0A8S1MDT3_9CILI</name>
<dbReference type="EMBL" id="CAJJDN010000036">
    <property type="protein sequence ID" value="CAD8077689.1"/>
    <property type="molecule type" value="Genomic_DNA"/>
</dbReference>
<protein>
    <submittedName>
        <fullName evidence="1">Uncharacterized protein</fullName>
    </submittedName>
</protein>
<gene>
    <name evidence="1" type="ORF">PSON_ATCC_30995.1.T0360257</name>
</gene>
<reference evidence="1" key="1">
    <citation type="submission" date="2021-01" db="EMBL/GenBank/DDBJ databases">
        <authorList>
            <consortium name="Genoscope - CEA"/>
            <person name="William W."/>
        </authorList>
    </citation>
    <scope>NUCLEOTIDE SEQUENCE</scope>
</reference>
<comment type="caution">
    <text evidence="1">The sequence shown here is derived from an EMBL/GenBank/DDBJ whole genome shotgun (WGS) entry which is preliminary data.</text>
</comment>
<proteinExistence type="predicted"/>
<evidence type="ECO:0000313" key="1">
    <source>
        <dbReference type="EMBL" id="CAD8077689.1"/>
    </source>
</evidence>
<organism evidence="1 2">
    <name type="scientific">Paramecium sonneborni</name>
    <dbReference type="NCBI Taxonomy" id="65129"/>
    <lineage>
        <taxon>Eukaryota</taxon>
        <taxon>Sar</taxon>
        <taxon>Alveolata</taxon>
        <taxon>Ciliophora</taxon>
        <taxon>Intramacronucleata</taxon>
        <taxon>Oligohymenophorea</taxon>
        <taxon>Peniculida</taxon>
        <taxon>Parameciidae</taxon>
        <taxon>Paramecium</taxon>
    </lineage>
</organism>
<evidence type="ECO:0000313" key="2">
    <source>
        <dbReference type="Proteomes" id="UP000692954"/>
    </source>
</evidence>
<accession>A0A8S1MDT3</accession>
<keyword evidence="2" id="KW-1185">Reference proteome</keyword>
<dbReference type="Proteomes" id="UP000692954">
    <property type="component" value="Unassembled WGS sequence"/>
</dbReference>
<dbReference type="AlphaFoldDB" id="A0A8S1MDT3"/>
<sequence length="49" mass="6138">MMQLELQLISVIILFIFNNNNKIYFNHQNFINLDFFEIFYKSHRFTHIQ</sequence>